<protein>
    <recommendedName>
        <fullName evidence="5">BPTI/Kunitz inhibitor domain-containing protein</fullName>
    </recommendedName>
</protein>
<proteinExistence type="predicted"/>
<reference evidence="3 4" key="1">
    <citation type="journal article" date="2014" name="Genome Biol. Evol.">
        <title>The genome of the myxosporean Thelohanellus kitauei shows adaptations to nutrient acquisition within its fish host.</title>
        <authorList>
            <person name="Yang Y."/>
            <person name="Xiong J."/>
            <person name="Zhou Z."/>
            <person name="Huo F."/>
            <person name="Miao W."/>
            <person name="Ran C."/>
            <person name="Liu Y."/>
            <person name="Zhang J."/>
            <person name="Feng J."/>
            <person name="Wang M."/>
            <person name="Wang M."/>
            <person name="Wang L."/>
            <person name="Yao B."/>
        </authorList>
    </citation>
    <scope>NUCLEOTIDE SEQUENCE [LARGE SCALE GENOMIC DNA]</scope>
    <source>
        <strain evidence="3">Wuqing</strain>
    </source>
</reference>
<dbReference type="EMBL" id="JWZT01003399">
    <property type="protein sequence ID" value="KII66903.1"/>
    <property type="molecule type" value="Genomic_DNA"/>
</dbReference>
<name>A0A0C2JCH2_THEKT</name>
<gene>
    <name evidence="3" type="ORF">RF11_00786</name>
</gene>
<keyword evidence="1" id="KW-0646">Protease inhibitor</keyword>
<dbReference type="Proteomes" id="UP000031668">
    <property type="component" value="Unassembled WGS sequence"/>
</dbReference>
<dbReference type="AlphaFoldDB" id="A0A0C2JCH2"/>
<evidence type="ECO:0000313" key="4">
    <source>
        <dbReference type="Proteomes" id="UP000031668"/>
    </source>
</evidence>
<organism evidence="3 4">
    <name type="scientific">Thelohanellus kitauei</name>
    <name type="common">Myxosporean</name>
    <dbReference type="NCBI Taxonomy" id="669202"/>
    <lineage>
        <taxon>Eukaryota</taxon>
        <taxon>Metazoa</taxon>
        <taxon>Cnidaria</taxon>
        <taxon>Myxozoa</taxon>
        <taxon>Myxosporea</taxon>
        <taxon>Bivalvulida</taxon>
        <taxon>Platysporina</taxon>
        <taxon>Myxobolidae</taxon>
        <taxon>Thelohanellus</taxon>
    </lineage>
</organism>
<dbReference type="InterPro" id="IPR036880">
    <property type="entry name" value="Kunitz_BPTI_sf"/>
</dbReference>
<evidence type="ECO:0008006" key="5">
    <source>
        <dbReference type="Google" id="ProtNLM"/>
    </source>
</evidence>
<dbReference type="GO" id="GO:0004867">
    <property type="term" value="F:serine-type endopeptidase inhibitor activity"/>
    <property type="evidence" value="ECO:0007669"/>
    <property type="project" value="UniProtKB-KW"/>
</dbReference>
<evidence type="ECO:0000256" key="2">
    <source>
        <dbReference type="ARBA" id="ARBA00022900"/>
    </source>
</evidence>
<evidence type="ECO:0000313" key="3">
    <source>
        <dbReference type="EMBL" id="KII66903.1"/>
    </source>
</evidence>
<accession>A0A0C2JCH2</accession>
<keyword evidence="4" id="KW-1185">Reference proteome</keyword>
<evidence type="ECO:0000256" key="1">
    <source>
        <dbReference type="ARBA" id="ARBA00022690"/>
    </source>
</evidence>
<dbReference type="SUPFAM" id="SSF57362">
    <property type="entry name" value="BPTI-like"/>
    <property type="match status" value="1"/>
</dbReference>
<comment type="caution">
    <text evidence="3">The sequence shown here is derived from an EMBL/GenBank/DDBJ whole genome shotgun (WGS) entry which is preliminary data.</text>
</comment>
<sequence length="149" mass="17225">MHNLVFITLIFVQPKCYEQKFDSDCQLSESDRYYYYDIDKADCVIYYACGNIDTTKNIFNTRDACNVQCKNCLTDWGKPGYPDRITGLFEKAFNIHTANCERYEERPGFSKPPAERTANLEVFDAVFEELSKVNTIPCTVNYRAGVFNS</sequence>
<keyword evidence="2" id="KW-0722">Serine protease inhibitor</keyword>